<evidence type="ECO:0000313" key="7">
    <source>
        <dbReference type="Ensembl" id="ENSPKIP00000009889.1"/>
    </source>
</evidence>
<accession>A0A3B3QVF0</accession>
<feature type="compositionally biased region" description="Basic and acidic residues" evidence="6">
    <location>
        <begin position="487"/>
        <end position="501"/>
    </location>
</feature>
<reference evidence="7" key="1">
    <citation type="submission" date="2025-08" db="UniProtKB">
        <authorList>
            <consortium name="Ensembl"/>
        </authorList>
    </citation>
    <scope>IDENTIFICATION</scope>
</reference>
<evidence type="ECO:0000256" key="6">
    <source>
        <dbReference type="SAM" id="MobiDB-lite"/>
    </source>
</evidence>
<dbReference type="Ensembl" id="ENSPKIT00000034002.1">
    <property type="protein sequence ID" value="ENSPKIP00000009889.1"/>
    <property type="gene ID" value="ENSPKIG00000024807.1"/>
</dbReference>
<evidence type="ECO:0000313" key="8">
    <source>
        <dbReference type="Proteomes" id="UP000261540"/>
    </source>
</evidence>
<comment type="subcellular location">
    <subcellularLocation>
        <location evidence="1">Cytoplasm</location>
        <location evidence="1">Cytoskeleton</location>
    </subcellularLocation>
</comment>
<dbReference type="GO" id="GO:0000226">
    <property type="term" value="P:microtubule cytoskeleton organization"/>
    <property type="evidence" value="ECO:0007669"/>
    <property type="project" value="InterPro"/>
</dbReference>
<dbReference type="PANTHER" id="PTHR15073">
    <property type="entry name" value="MICROTUBULE-ASSOCIATED PROTEIN"/>
    <property type="match status" value="1"/>
</dbReference>
<dbReference type="Proteomes" id="UP000261540">
    <property type="component" value="Unplaced"/>
</dbReference>
<feature type="compositionally biased region" description="Basic and acidic residues" evidence="6">
    <location>
        <begin position="188"/>
        <end position="197"/>
    </location>
</feature>
<proteinExistence type="inferred from homology"/>
<dbReference type="GO" id="GO:0015630">
    <property type="term" value="C:microtubule cytoskeleton"/>
    <property type="evidence" value="ECO:0007669"/>
    <property type="project" value="InterPro"/>
</dbReference>
<evidence type="ECO:0000256" key="2">
    <source>
        <dbReference type="ARBA" id="ARBA00007525"/>
    </source>
</evidence>
<feature type="compositionally biased region" description="Polar residues" evidence="6">
    <location>
        <begin position="58"/>
        <end position="68"/>
    </location>
</feature>
<feature type="region of interest" description="Disordered" evidence="6">
    <location>
        <begin position="591"/>
        <end position="617"/>
    </location>
</feature>
<feature type="compositionally biased region" description="Low complexity" evidence="6">
    <location>
        <begin position="247"/>
        <end position="264"/>
    </location>
</feature>
<dbReference type="InterPro" id="IPR051483">
    <property type="entry name" value="MAP7_domain-containing"/>
</dbReference>
<dbReference type="STRING" id="1676925.ENSPKIP00000009889"/>
<feature type="compositionally biased region" description="Basic and acidic residues" evidence="6">
    <location>
        <begin position="19"/>
        <end position="32"/>
    </location>
</feature>
<name>A0A3B3QVF0_9TELE</name>
<feature type="compositionally biased region" description="Basic and acidic residues" evidence="6">
    <location>
        <begin position="394"/>
        <end position="479"/>
    </location>
</feature>
<evidence type="ECO:0000256" key="5">
    <source>
        <dbReference type="ARBA" id="ARBA00023212"/>
    </source>
</evidence>
<keyword evidence="3" id="KW-0963">Cytoplasm</keyword>
<feature type="compositionally biased region" description="Pro residues" evidence="6">
    <location>
        <begin position="1"/>
        <end position="10"/>
    </location>
</feature>
<evidence type="ECO:0000256" key="3">
    <source>
        <dbReference type="ARBA" id="ARBA00022490"/>
    </source>
</evidence>
<dbReference type="Pfam" id="PF05672">
    <property type="entry name" value="MAP7"/>
    <property type="match status" value="1"/>
</dbReference>
<sequence>MLWDCPPPAAVPVFAAGARPDRQPKMAEEKRPLIASRAQAGGLRSQAAEPSGIGATRSPGSRTASRESQGTERWSKMSHDERRSATEGKRTPRPDEKQHQEVVLRRPLGHRLEHQKRWSWGAGGPTETGDRRTTSHLKQNANSGGGSKRLSSSSLERASTRVPMTSRSGDRQKAQSPSPVTGGSDGTQQKKEKEKRFSSPGAKRPASPSSVPRATSPGPGAPFIAQRRPPSPASARQGSCHRPPSPTTGRQQPPSPQPSCRAPPLQRPALTPTGPPTLRKRDAKQKDGSPVQLLPPYCQDTPGGSIAPNRTKDDSGAKPIAGSTSAEEAAKILSENRRLAREQKEKQEQLRIQREEEDRLRKEQERRLAEEERARRLEEERIRAEERKEEEEEQARLAEEQREQLETEELQRRVEVQREREEADARATEEAERQRRERERILQKNQQERMQRRKRIEEIMRRTRKADQNDCKREEKGMLDENEEEDHEAKEEDLKEIRDESEVTDVGWDWPEQKPVALQELSVGVTRKADNKGTVFQQEPMAISPAPKMRQMEEGPNNGSLATQKCRVGSWSFEELIDKGVHPKTWPVIGGDVCNAEDPPEDRALNPSHSVEALSEL</sequence>
<organism evidence="7 8">
    <name type="scientific">Paramormyrops kingsleyae</name>
    <dbReference type="NCBI Taxonomy" id="1676925"/>
    <lineage>
        <taxon>Eukaryota</taxon>
        <taxon>Metazoa</taxon>
        <taxon>Chordata</taxon>
        <taxon>Craniata</taxon>
        <taxon>Vertebrata</taxon>
        <taxon>Euteleostomi</taxon>
        <taxon>Actinopterygii</taxon>
        <taxon>Neopterygii</taxon>
        <taxon>Teleostei</taxon>
        <taxon>Osteoglossocephala</taxon>
        <taxon>Osteoglossomorpha</taxon>
        <taxon>Osteoglossiformes</taxon>
        <taxon>Mormyridae</taxon>
        <taxon>Paramormyrops</taxon>
    </lineage>
</organism>
<keyword evidence="8" id="KW-1185">Reference proteome</keyword>
<comment type="similarity">
    <text evidence="2">Belongs to the MAP7 family.</text>
</comment>
<keyword evidence="4" id="KW-0175">Coiled coil</keyword>
<reference evidence="7" key="2">
    <citation type="submission" date="2025-09" db="UniProtKB">
        <authorList>
            <consortium name="Ensembl"/>
        </authorList>
    </citation>
    <scope>IDENTIFICATION</scope>
</reference>
<feature type="compositionally biased region" description="Basic and acidic residues" evidence="6">
    <location>
        <begin position="69"/>
        <end position="116"/>
    </location>
</feature>
<feature type="compositionally biased region" description="Basic and acidic residues" evidence="6">
    <location>
        <begin position="328"/>
        <end position="387"/>
    </location>
</feature>
<feature type="region of interest" description="Disordered" evidence="6">
    <location>
        <begin position="529"/>
        <end position="563"/>
    </location>
</feature>
<dbReference type="AlphaFoldDB" id="A0A3B3QVF0"/>
<dbReference type="PANTHER" id="PTHR15073:SF5">
    <property type="entry name" value="MAP7 DOMAIN-CONTAINING PROTEIN 3"/>
    <property type="match status" value="1"/>
</dbReference>
<feature type="region of interest" description="Disordered" evidence="6">
    <location>
        <begin position="1"/>
        <end position="511"/>
    </location>
</feature>
<keyword evidence="5" id="KW-0206">Cytoskeleton</keyword>
<feature type="compositionally biased region" description="Low complexity" evidence="6">
    <location>
        <begin position="148"/>
        <end position="161"/>
    </location>
</feature>
<evidence type="ECO:0000256" key="1">
    <source>
        <dbReference type="ARBA" id="ARBA00004245"/>
    </source>
</evidence>
<dbReference type="GeneTree" id="ENSGT00960000189021"/>
<dbReference type="InterPro" id="IPR008604">
    <property type="entry name" value="MAP7_fam"/>
</dbReference>
<evidence type="ECO:0000256" key="4">
    <source>
        <dbReference type="ARBA" id="ARBA00023054"/>
    </source>
</evidence>
<protein>
    <submittedName>
        <fullName evidence="7">Ensconsin-like</fullName>
    </submittedName>
</protein>